<dbReference type="PANTHER" id="PTHR11956:SF11">
    <property type="entry name" value="ARGININE--TRNA LIGASE, MITOCHONDRIAL-RELATED"/>
    <property type="match status" value="1"/>
</dbReference>
<dbReference type="GO" id="GO:0005524">
    <property type="term" value="F:ATP binding"/>
    <property type="evidence" value="ECO:0007669"/>
    <property type="project" value="UniProtKB-KW"/>
</dbReference>
<name>A0A1Q3ES89_LENED</name>
<dbReference type="SUPFAM" id="SSF52374">
    <property type="entry name" value="Nucleotidylyl transferase"/>
    <property type="match status" value="1"/>
</dbReference>
<proteinExistence type="inferred from homology"/>
<dbReference type="GO" id="GO:0004814">
    <property type="term" value="F:arginine-tRNA ligase activity"/>
    <property type="evidence" value="ECO:0007669"/>
    <property type="project" value="UniProtKB-EC"/>
</dbReference>
<evidence type="ECO:0000256" key="9">
    <source>
        <dbReference type="ARBA" id="ARBA00049339"/>
    </source>
</evidence>
<comment type="similarity">
    <text evidence="1 10">Belongs to the class-I aminoacyl-tRNA synthetase family.</text>
</comment>
<gene>
    <name evidence="13" type="ORF">LENED_012278</name>
</gene>
<protein>
    <recommendedName>
        <fullName evidence="2">arginine--tRNA ligase</fullName>
        <ecNumber evidence="2">6.1.1.19</ecNumber>
    </recommendedName>
    <alternativeName>
        <fullName evidence="8">Arginyl-tRNA synthetase</fullName>
    </alternativeName>
</protein>
<dbReference type="AlphaFoldDB" id="A0A1Q3ES89"/>
<dbReference type="InterPro" id="IPR008909">
    <property type="entry name" value="DALR_anticod-bd"/>
</dbReference>
<evidence type="ECO:0000256" key="5">
    <source>
        <dbReference type="ARBA" id="ARBA00022840"/>
    </source>
</evidence>
<dbReference type="GO" id="GO:0006420">
    <property type="term" value="P:arginyl-tRNA aminoacylation"/>
    <property type="evidence" value="ECO:0007669"/>
    <property type="project" value="InterPro"/>
</dbReference>
<evidence type="ECO:0000256" key="2">
    <source>
        <dbReference type="ARBA" id="ARBA00012837"/>
    </source>
</evidence>
<comment type="catalytic activity">
    <reaction evidence="9">
        <text>tRNA(Arg) + L-arginine + ATP = L-arginyl-tRNA(Arg) + AMP + diphosphate</text>
        <dbReference type="Rhea" id="RHEA:20301"/>
        <dbReference type="Rhea" id="RHEA-COMP:9658"/>
        <dbReference type="Rhea" id="RHEA-COMP:9673"/>
        <dbReference type="ChEBI" id="CHEBI:30616"/>
        <dbReference type="ChEBI" id="CHEBI:32682"/>
        <dbReference type="ChEBI" id="CHEBI:33019"/>
        <dbReference type="ChEBI" id="CHEBI:78442"/>
        <dbReference type="ChEBI" id="CHEBI:78513"/>
        <dbReference type="ChEBI" id="CHEBI:456215"/>
        <dbReference type="EC" id="6.1.1.19"/>
    </reaction>
</comment>
<dbReference type="GO" id="GO:0005739">
    <property type="term" value="C:mitochondrion"/>
    <property type="evidence" value="ECO:0007669"/>
    <property type="project" value="TreeGrafter"/>
</dbReference>
<evidence type="ECO:0000256" key="10">
    <source>
        <dbReference type="RuleBase" id="RU363038"/>
    </source>
</evidence>
<dbReference type="Pfam" id="PF00750">
    <property type="entry name" value="tRNA-synt_1d"/>
    <property type="match status" value="1"/>
</dbReference>
<keyword evidence="14" id="KW-1185">Reference proteome</keyword>
<evidence type="ECO:0000256" key="7">
    <source>
        <dbReference type="ARBA" id="ARBA00023146"/>
    </source>
</evidence>
<keyword evidence="3 10" id="KW-0436">Ligase</keyword>
<feature type="compositionally biased region" description="Basic and acidic residues" evidence="11">
    <location>
        <begin position="593"/>
        <end position="612"/>
    </location>
</feature>
<dbReference type="InterPro" id="IPR009080">
    <property type="entry name" value="tRNAsynth_Ia_anticodon-bd"/>
</dbReference>
<dbReference type="InterPro" id="IPR014729">
    <property type="entry name" value="Rossmann-like_a/b/a_fold"/>
</dbReference>
<evidence type="ECO:0000256" key="4">
    <source>
        <dbReference type="ARBA" id="ARBA00022741"/>
    </source>
</evidence>
<feature type="compositionally biased region" description="Acidic residues" evidence="11">
    <location>
        <begin position="613"/>
        <end position="637"/>
    </location>
</feature>
<dbReference type="SMART" id="SM00836">
    <property type="entry name" value="DALR_1"/>
    <property type="match status" value="1"/>
</dbReference>
<evidence type="ECO:0000256" key="1">
    <source>
        <dbReference type="ARBA" id="ARBA00005594"/>
    </source>
</evidence>
<dbReference type="Gene3D" id="1.10.730.10">
    <property type="entry name" value="Isoleucyl-tRNA Synthetase, Domain 1"/>
    <property type="match status" value="1"/>
</dbReference>
<evidence type="ECO:0000256" key="6">
    <source>
        <dbReference type="ARBA" id="ARBA00022917"/>
    </source>
</evidence>
<evidence type="ECO:0000259" key="12">
    <source>
        <dbReference type="SMART" id="SM00836"/>
    </source>
</evidence>
<dbReference type="PRINTS" id="PR01038">
    <property type="entry name" value="TRNASYNTHARG"/>
</dbReference>
<dbReference type="EC" id="6.1.1.19" evidence="2"/>
<feature type="region of interest" description="Disordered" evidence="11">
    <location>
        <begin position="586"/>
        <end position="674"/>
    </location>
</feature>
<organism evidence="13 14">
    <name type="scientific">Lentinula edodes</name>
    <name type="common">Shiitake mushroom</name>
    <name type="synonym">Lentinus edodes</name>
    <dbReference type="NCBI Taxonomy" id="5353"/>
    <lineage>
        <taxon>Eukaryota</taxon>
        <taxon>Fungi</taxon>
        <taxon>Dikarya</taxon>
        <taxon>Basidiomycota</taxon>
        <taxon>Agaricomycotina</taxon>
        <taxon>Agaricomycetes</taxon>
        <taxon>Agaricomycetidae</taxon>
        <taxon>Agaricales</taxon>
        <taxon>Marasmiineae</taxon>
        <taxon>Omphalotaceae</taxon>
        <taxon>Lentinula</taxon>
    </lineage>
</organism>
<evidence type="ECO:0000313" key="13">
    <source>
        <dbReference type="EMBL" id="GAW10052.1"/>
    </source>
</evidence>
<feature type="region of interest" description="Disordered" evidence="11">
    <location>
        <begin position="771"/>
        <end position="798"/>
    </location>
</feature>
<evidence type="ECO:0000256" key="11">
    <source>
        <dbReference type="SAM" id="MobiDB-lite"/>
    </source>
</evidence>
<dbReference type="InterPro" id="IPR035684">
    <property type="entry name" value="ArgRS_core"/>
</dbReference>
<dbReference type="FunFam" id="3.40.50.620:FF:000058">
    <property type="entry name" value="Mitochondrial arginyl-tRNA synthetase"/>
    <property type="match status" value="1"/>
</dbReference>
<dbReference type="InterPro" id="IPR001412">
    <property type="entry name" value="aa-tRNA-synth_I_CS"/>
</dbReference>
<dbReference type="InterPro" id="IPR036695">
    <property type="entry name" value="Arg-tRNA-synth_N_sf"/>
</dbReference>
<reference evidence="13 14" key="2">
    <citation type="submission" date="2017-02" db="EMBL/GenBank/DDBJ databases">
        <title>A genome survey and senescence transcriptome analysis in Lentinula edodes.</title>
        <authorList>
            <person name="Sakamoto Y."/>
            <person name="Nakade K."/>
            <person name="Sato S."/>
            <person name="Yoshida Y."/>
            <person name="Miyazaki K."/>
            <person name="Natsume S."/>
            <person name="Konno N."/>
        </authorList>
    </citation>
    <scope>NUCLEOTIDE SEQUENCE [LARGE SCALE GENOMIC DNA]</scope>
    <source>
        <strain evidence="13 14">NBRC 111202</strain>
    </source>
</reference>
<dbReference type="InterPro" id="IPR001278">
    <property type="entry name" value="Arg-tRNA-ligase"/>
</dbReference>
<comment type="caution">
    <text evidence="13">The sequence shown here is derived from an EMBL/GenBank/DDBJ whole genome shotgun (WGS) entry which is preliminary data.</text>
</comment>
<feature type="domain" description="DALR anticodon binding" evidence="12">
    <location>
        <begin position="507"/>
        <end position="596"/>
    </location>
</feature>
<reference evidence="13 14" key="1">
    <citation type="submission" date="2016-08" db="EMBL/GenBank/DDBJ databases">
        <authorList>
            <consortium name="Lentinula edodes genome sequencing consortium"/>
            <person name="Sakamoto Y."/>
            <person name="Nakade K."/>
            <person name="Sato S."/>
            <person name="Yoshida Y."/>
            <person name="Miyazaki K."/>
            <person name="Natsume S."/>
            <person name="Konno N."/>
        </authorList>
    </citation>
    <scope>NUCLEOTIDE SEQUENCE [LARGE SCALE GENOMIC DNA]</scope>
    <source>
        <strain evidence="13 14">NBRC 111202</strain>
    </source>
</reference>
<feature type="compositionally biased region" description="Low complexity" evidence="11">
    <location>
        <begin position="777"/>
        <end position="792"/>
    </location>
</feature>
<feature type="compositionally biased region" description="Gly residues" evidence="11">
    <location>
        <begin position="652"/>
        <end position="662"/>
    </location>
</feature>
<dbReference type="STRING" id="5353.A0A1Q3ES89"/>
<keyword evidence="7 10" id="KW-0030">Aminoacyl-tRNA synthetase</keyword>
<dbReference type="Gene3D" id="3.30.1360.70">
    <property type="entry name" value="Arginyl tRNA synthetase N-terminal domain"/>
    <property type="match status" value="1"/>
</dbReference>
<dbReference type="EMBL" id="BDGU01001528">
    <property type="protein sequence ID" value="GAW10052.1"/>
    <property type="molecule type" value="Genomic_DNA"/>
</dbReference>
<evidence type="ECO:0000313" key="14">
    <source>
        <dbReference type="Proteomes" id="UP000188533"/>
    </source>
</evidence>
<keyword evidence="5 10" id="KW-0067">ATP-binding</keyword>
<dbReference type="SUPFAM" id="SSF47323">
    <property type="entry name" value="Anticodon-binding domain of a subclass of class I aminoacyl-tRNA synthetases"/>
    <property type="match status" value="1"/>
</dbReference>
<dbReference type="Gene3D" id="3.40.50.620">
    <property type="entry name" value="HUPs"/>
    <property type="match status" value="1"/>
</dbReference>
<dbReference type="PROSITE" id="PS00178">
    <property type="entry name" value="AA_TRNA_LIGASE_I"/>
    <property type="match status" value="1"/>
</dbReference>
<sequence>MTRTTDDLSINPESSCLDAYRSSIATQISSSLGIPLSTAYEGVDFGKKGIDFTVAIPRFRLKEKPAILADKVVSEFTPNEYLQSITRDGIFLHYICHTTNLIRTVLKQIYTLSKPTGSHPHGSYGCNNSGSGKQIVIEFSSPNIAKPFHAGHLRSTIIGTFLANLFDANGWKTIRLNYLGDWGKQYGLLAIGFQRYGSEEKLTNNAILHLFEVYVRVNKDVENEKENNPNKFSPTNQEAKELFKKMEDNDKETLDLWKRFRDLSIVEYEKLYRRLNVRFDVYGGESLVKEDLIMDSLEKLRSKNLLTKKTERESRIGAAALAAETISDVQDIGDDDQAPDALALDFDQYNLGKPVVQKGDGTTIYILRDIAGARQRYQLYNFNKMIYVIGDQQDLHVRQFFKALSLMEEPFADELEHVNFGKIHGMSSRKGEVKFLSDILDASKEAMLDQMKKNDEKMKDVTDPEYTSDEVGMTCVKIQDMSAKRAHAYTFDLQRMTSFEGDTGAYLQYAHVRLCSVQRKVALDGIIPRDNPDLIDTTLLTEPKVRELVFALASYPDVVKTAMKNYEPSTIVSYCFKISHLPAVRGKQPQRRAASESPRDPPPHFDLDTGDHDDQDPPVDPDDPGADNNNDDLDDDSGGLPRGEPGDPSGPDGPGGPGGPGGPRSPNSPDIPNEQRAMLDLLSGFKGSIETLGTVLAALGHLPAWTSSFTALVKELQDNFGVYDAQGEAEDALGLAERIKDEMARLPKPATLANYRLEVLRIDNRYWPKKGSSDFKTGSTNQQNNSQPSGSSALFTPKPKLFSGGKLTTMVSPRILRIPANPAVSAPRSII</sequence>
<accession>A0A1Q3ES89</accession>
<keyword evidence="4 10" id="KW-0547">Nucleotide-binding</keyword>
<dbReference type="GO" id="GO:0032543">
    <property type="term" value="P:mitochondrial translation"/>
    <property type="evidence" value="ECO:0007669"/>
    <property type="project" value="TreeGrafter"/>
</dbReference>
<dbReference type="SUPFAM" id="SSF55190">
    <property type="entry name" value="Arginyl-tRNA synthetase (ArgRS), N-terminal 'additional' domain"/>
    <property type="match status" value="1"/>
</dbReference>
<dbReference type="PANTHER" id="PTHR11956">
    <property type="entry name" value="ARGINYL-TRNA SYNTHETASE"/>
    <property type="match status" value="1"/>
</dbReference>
<dbReference type="Proteomes" id="UP000188533">
    <property type="component" value="Unassembled WGS sequence"/>
</dbReference>
<evidence type="ECO:0000256" key="3">
    <source>
        <dbReference type="ARBA" id="ARBA00022598"/>
    </source>
</evidence>
<evidence type="ECO:0000256" key="8">
    <source>
        <dbReference type="ARBA" id="ARBA00033033"/>
    </source>
</evidence>
<feature type="compositionally biased region" description="Low complexity" evidence="11">
    <location>
        <begin position="638"/>
        <end position="650"/>
    </location>
</feature>
<dbReference type="Pfam" id="PF05746">
    <property type="entry name" value="DALR_1"/>
    <property type="match status" value="1"/>
</dbReference>
<keyword evidence="6 10" id="KW-0648">Protein biosynthesis</keyword>